<organism evidence="1">
    <name type="scientific">uncultured Caudovirales phage</name>
    <dbReference type="NCBI Taxonomy" id="2100421"/>
    <lineage>
        <taxon>Viruses</taxon>
        <taxon>Duplodnaviria</taxon>
        <taxon>Heunggongvirae</taxon>
        <taxon>Uroviricota</taxon>
        <taxon>Caudoviricetes</taxon>
        <taxon>Peduoviridae</taxon>
        <taxon>Maltschvirus</taxon>
        <taxon>Maltschvirus maltsch</taxon>
    </lineage>
</organism>
<proteinExistence type="predicted"/>
<gene>
    <name evidence="1" type="ORF">UFOVP27_6</name>
</gene>
<dbReference type="EMBL" id="LR796157">
    <property type="protein sequence ID" value="CAB4121800.1"/>
    <property type="molecule type" value="Genomic_DNA"/>
</dbReference>
<evidence type="ECO:0000313" key="1">
    <source>
        <dbReference type="EMBL" id="CAB4121800.1"/>
    </source>
</evidence>
<reference evidence="1" key="1">
    <citation type="submission" date="2020-04" db="EMBL/GenBank/DDBJ databases">
        <authorList>
            <person name="Chiriac C."/>
            <person name="Salcher M."/>
            <person name="Ghai R."/>
            <person name="Kavagutti S V."/>
        </authorList>
    </citation>
    <scope>NUCLEOTIDE SEQUENCE</scope>
</reference>
<name>A0A6J5KNU4_9CAUD</name>
<protein>
    <submittedName>
        <fullName evidence="1">Uncharacterized protein</fullName>
    </submittedName>
</protein>
<sequence length="85" mass="9568">MTPEDISTIKPGIYLQGDGGVSTGALVLANKQADNFTDVILCYAENSPHHPFVVWSYEHVSGMCRRGDYEETLEAAMNIYKEREW</sequence>
<accession>A0A6J5KNU4</accession>